<accession>A0A066YQX1</accession>
<keyword evidence="3" id="KW-1185">Reference proteome</keyword>
<organism evidence="2 3">
    <name type="scientific">Kitasatospora cheerisanensis KCTC 2395</name>
    <dbReference type="NCBI Taxonomy" id="1348663"/>
    <lineage>
        <taxon>Bacteria</taxon>
        <taxon>Bacillati</taxon>
        <taxon>Actinomycetota</taxon>
        <taxon>Actinomycetes</taxon>
        <taxon>Kitasatosporales</taxon>
        <taxon>Streptomycetaceae</taxon>
        <taxon>Kitasatospora</taxon>
    </lineage>
</organism>
<protein>
    <submittedName>
        <fullName evidence="2">Uncharacterized protein</fullName>
    </submittedName>
</protein>
<comment type="caution">
    <text evidence="2">The sequence shown here is derived from an EMBL/GenBank/DDBJ whole genome shotgun (WGS) entry which is preliminary data.</text>
</comment>
<proteinExistence type="predicted"/>
<dbReference type="AlphaFoldDB" id="A0A066YQX1"/>
<evidence type="ECO:0000313" key="3">
    <source>
        <dbReference type="Proteomes" id="UP000027178"/>
    </source>
</evidence>
<keyword evidence="1" id="KW-1133">Transmembrane helix</keyword>
<dbReference type="EMBL" id="JNBY01000175">
    <property type="protein sequence ID" value="KDN80486.1"/>
    <property type="molecule type" value="Genomic_DNA"/>
</dbReference>
<keyword evidence="1" id="KW-0472">Membrane</keyword>
<name>A0A066YQX1_9ACTN</name>
<dbReference type="Proteomes" id="UP000027178">
    <property type="component" value="Unassembled WGS sequence"/>
</dbReference>
<gene>
    <name evidence="2" type="ORF">KCH_77740</name>
</gene>
<evidence type="ECO:0000256" key="1">
    <source>
        <dbReference type="SAM" id="Phobius"/>
    </source>
</evidence>
<feature type="transmembrane region" description="Helical" evidence="1">
    <location>
        <begin position="53"/>
        <end position="73"/>
    </location>
</feature>
<dbReference type="PATRIC" id="fig|1348663.4.peg.7493"/>
<evidence type="ECO:0000313" key="2">
    <source>
        <dbReference type="EMBL" id="KDN80486.1"/>
    </source>
</evidence>
<reference evidence="2 3" key="1">
    <citation type="submission" date="2014-05" db="EMBL/GenBank/DDBJ databases">
        <title>Draft Genome Sequence of Kitasatospora cheerisanensis KCTC 2395.</title>
        <authorList>
            <person name="Nam D.H."/>
        </authorList>
    </citation>
    <scope>NUCLEOTIDE SEQUENCE [LARGE SCALE GENOMIC DNA]</scope>
    <source>
        <strain evidence="2 3">KCTC 2395</strain>
    </source>
</reference>
<sequence>MPEPVAAMTVARPPSFTSRTAAATASFWNQCNGNGFTVPDGCAGTGAWARSPAGTVCSAVAVVSTAVLLLRVLRLGRWGGRTYCCYSGTQPRTSR</sequence>
<dbReference type="HOGENOM" id="CLU_2369120_0_0_11"/>
<keyword evidence="1" id="KW-0812">Transmembrane</keyword>